<sequence>MKKIEFVLPSNYNQQRFLADARWINEGKLPTVILVHGFKGFKDWGAFNLIADTFAQQGYCCIKLNFHSDGTTLDMPYEVVDHTAFGNNNFSKELDDLGVLIDWLHHESCPLSCVDTNALYLLGHSRGGGVSLLKTAEDQRIKKVATLASIPRVDSFSEEVMQQWKSEGVIHVVNGRTQEELPLFYQAVEDFNANKGRLSIGENISKVATPILLIHGDQDETVPVQSLDMLKAFQPNAETVVIEGASHTFGSKHPWTEENLPEHLQVAINKVLEHFGK</sequence>
<evidence type="ECO:0000256" key="1">
    <source>
        <dbReference type="ARBA" id="ARBA00022801"/>
    </source>
</evidence>
<evidence type="ECO:0000313" key="3">
    <source>
        <dbReference type="EMBL" id="NLR91215.1"/>
    </source>
</evidence>
<proteinExistence type="predicted"/>
<dbReference type="Pfam" id="PF20434">
    <property type="entry name" value="BD-FAE"/>
    <property type="match status" value="1"/>
</dbReference>
<dbReference type="InterPro" id="IPR049492">
    <property type="entry name" value="BD-FAE-like_dom"/>
</dbReference>
<dbReference type="InterPro" id="IPR050261">
    <property type="entry name" value="FrsA_esterase"/>
</dbReference>
<gene>
    <name evidence="3" type="ORF">HGP29_08350</name>
</gene>
<protein>
    <recommendedName>
        <fullName evidence="2">BD-FAE-like domain-containing protein</fullName>
    </recommendedName>
</protein>
<keyword evidence="4" id="KW-1185">Reference proteome</keyword>
<dbReference type="RefSeq" id="WP_168881912.1">
    <property type="nucleotide sequence ID" value="NZ_JABAIL010000002.1"/>
</dbReference>
<dbReference type="PANTHER" id="PTHR22946:SF9">
    <property type="entry name" value="POLYKETIDE TRANSFERASE AF380"/>
    <property type="match status" value="1"/>
</dbReference>
<name>A0A7X8SJ64_9BACT</name>
<dbReference type="Proteomes" id="UP000585050">
    <property type="component" value="Unassembled WGS sequence"/>
</dbReference>
<reference evidence="3 4" key="1">
    <citation type="submission" date="2020-04" db="EMBL/GenBank/DDBJ databases">
        <title>Flammeovirga sp. SR4, a novel species isolated from seawater.</title>
        <authorList>
            <person name="Wang X."/>
        </authorList>
    </citation>
    <scope>NUCLEOTIDE SEQUENCE [LARGE SCALE GENOMIC DNA]</scope>
    <source>
        <strain evidence="3 4">SR4</strain>
    </source>
</reference>
<comment type="caution">
    <text evidence="3">The sequence shown here is derived from an EMBL/GenBank/DDBJ whole genome shotgun (WGS) entry which is preliminary data.</text>
</comment>
<feature type="domain" description="BD-FAE-like" evidence="2">
    <location>
        <begin position="78"/>
        <end position="230"/>
    </location>
</feature>
<accession>A0A7X8SJ64</accession>
<dbReference type="EMBL" id="JABAIL010000002">
    <property type="protein sequence ID" value="NLR91215.1"/>
    <property type="molecule type" value="Genomic_DNA"/>
</dbReference>
<dbReference type="AlphaFoldDB" id="A0A7X8SJ64"/>
<dbReference type="PANTHER" id="PTHR22946">
    <property type="entry name" value="DIENELACTONE HYDROLASE DOMAIN-CONTAINING PROTEIN-RELATED"/>
    <property type="match status" value="1"/>
</dbReference>
<dbReference type="InterPro" id="IPR029058">
    <property type="entry name" value="AB_hydrolase_fold"/>
</dbReference>
<dbReference type="Gene3D" id="3.40.50.1820">
    <property type="entry name" value="alpha/beta hydrolase"/>
    <property type="match status" value="1"/>
</dbReference>
<evidence type="ECO:0000313" key="4">
    <source>
        <dbReference type="Proteomes" id="UP000585050"/>
    </source>
</evidence>
<dbReference type="SUPFAM" id="SSF53474">
    <property type="entry name" value="alpha/beta-Hydrolases"/>
    <property type="match status" value="1"/>
</dbReference>
<keyword evidence="1" id="KW-0378">Hydrolase</keyword>
<evidence type="ECO:0000259" key="2">
    <source>
        <dbReference type="Pfam" id="PF20434"/>
    </source>
</evidence>
<organism evidence="3 4">
    <name type="scientific">Flammeovirga agarivorans</name>
    <dbReference type="NCBI Taxonomy" id="2726742"/>
    <lineage>
        <taxon>Bacteria</taxon>
        <taxon>Pseudomonadati</taxon>
        <taxon>Bacteroidota</taxon>
        <taxon>Cytophagia</taxon>
        <taxon>Cytophagales</taxon>
        <taxon>Flammeovirgaceae</taxon>
        <taxon>Flammeovirga</taxon>
    </lineage>
</organism>
<dbReference type="GO" id="GO:0052689">
    <property type="term" value="F:carboxylic ester hydrolase activity"/>
    <property type="evidence" value="ECO:0007669"/>
    <property type="project" value="UniProtKB-ARBA"/>
</dbReference>